<evidence type="ECO:0000256" key="3">
    <source>
        <dbReference type="ARBA" id="ARBA00023163"/>
    </source>
</evidence>
<keyword evidence="7" id="KW-1185">Reference proteome</keyword>
<dbReference type="EMBL" id="SJPX01000001">
    <property type="protein sequence ID" value="TWU58345.1"/>
    <property type="molecule type" value="Genomic_DNA"/>
</dbReference>
<dbReference type="InterPro" id="IPR018060">
    <property type="entry name" value="HTH_AraC"/>
</dbReference>
<dbReference type="InterPro" id="IPR020449">
    <property type="entry name" value="Tscrpt_reg_AraC-type_HTH"/>
</dbReference>
<feature type="compositionally biased region" description="Basic and acidic residues" evidence="4">
    <location>
        <begin position="18"/>
        <end position="27"/>
    </location>
</feature>
<keyword evidence="3" id="KW-0804">Transcription</keyword>
<dbReference type="Pfam" id="PF08448">
    <property type="entry name" value="PAS_4"/>
    <property type="match status" value="1"/>
</dbReference>
<dbReference type="GO" id="GO:0003700">
    <property type="term" value="F:DNA-binding transcription factor activity"/>
    <property type="evidence" value="ECO:0007669"/>
    <property type="project" value="InterPro"/>
</dbReference>
<protein>
    <submittedName>
        <fullName evidence="6">Melibiose operon regulatory protein</fullName>
    </submittedName>
</protein>
<dbReference type="PROSITE" id="PS00041">
    <property type="entry name" value="HTH_ARAC_FAMILY_1"/>
    <property type="match status" value="1"/>
</dbReference>
<sequence>MTEKQVSDHKLVNGVGRVRSDEAPKSDSRYARSLQITGQCEHPVCTDHPLNPSQPLSPVALTPSPMTSTSESFFELIGRPFVGDEVFDAIPDTVFFIKDCQGRYVAVNMPLVKRCGLHHKHELVGRMARDIFPPDLGEVFSAQDIEVIRTGQPIHEQLELHLYPTGQEGWCLTWKEPLSDAQGTIVGLCGISRDLNPSSMNHRDDIEPVSKVLDVIRDRYAETITVDELEKISGFSAFQLDRRIRDLFGVSTKQYITRTRIDVARHSLTHTAKSISQIALACGYSDQSSFTRRFRQSVGLTPQAYRDNRENIAAEDEHA</sequence>
<dbReference type="PROSITE" id="PS01124">
    <property type="entry name" value="HTH_ARAC_FAMILY_2"/>
    <property type="match status" value="1"/>
</dbReference>
<feature type="domain" description="HTH araC/xylS-type" evidence="5">
    <location>
        <begin position="210"/>
        <end position="308"/>
    </location>
</feature>
<organism evidence="6 7">
    <name type="scientific">Rubripirellula reticaptiva</name>
    <dbReference type="NCBI Taxonomy" id="2528013"/>
    <lineage>
        <taxon>Bacteria</taxon>
        <taxon>Pseudomonadati</taxon>
        <taxon>Planctomycetota</taxon>
        <taxon>Planctomycetia</taxon>
        <taxon>Pirellulales</taxon>
        <taxon>Pirellulaceae</taxon>
        <taxon>Rubripirellula</taxon>
    </lineage>
</organism>
<dbReference type="Proteomes" id="UP000317977">
    <property type="component" value="Unassembled WGS sequence"/>
</dbReference>
<dbReference type="SMART" id="SM00342">
    <property type="entry name" value="HTH_ARAC"/>
    <property type="match status" value="1"/>
</dbReference>
<feature type="region of interest" description="Disordered" evidence="4">
    <location>
        <begin position="1"/>
        <end position="27"/>
    </location>
</feature>
<dbReference type="InterPro" id="IPR013656">
    <property type="entry name" value="PAS_4"/>
</dbReference>
<dbReference type="SUPFAM" id="SSF46689">
    <property type="entry name" value="Homeodomain-like"/>
    <property type="match status" value="1"/>
</dbReference>
<dbReference type="Gene3D" id="1.10.10.60">
    <property type="entry name" value="Homeodomain-like"/>
    <property type="match status" value="2"/>
</dbReference>
<evidence type="ECO:0000256" key="2">
    <source>
        <dbReference type="ARBA" id="ARBA00023125"/>
    </source>
</evidence>
<evidence type="ECO:0000256" key="4">
    <source>
        <dbReference type="SAM" id="MobiDB-lite"/>
    </source>
</evidence>
<dbReference type="SUPFAM" id="SSF55785">
    <property type="entry name" value="PYP-like sensor domain (PAS domain)"/>
    <property type="match status" value="1"/>
</dbReference>
<reference evidence="6 7" key="1">
    <citation type="submission" date="2019-02" db="EMBL/GenBank/DDBJ databases">
        <title>Deep-cultivation of Planctomycetes and their phenomic and genomic characterization uncovers novel biology.</title>
        <authorList>
            <person name="Wiegand S."/>
            <person name="Jogler M."/>
            <person name="Boedeker C."/>
            <person name="Pinto D."/>
            <person name="Vollmers J."/>
            <person name="Rivas-Marin E."/>
            <person name="Kohn T."/>
            <person name="Peeters S.H."/>
            <person name="Heuer A."/>
            <person name="Rast P."/>
            <person name="Oberbeckmann S."/>
            <person name="Bunk B."/>
            <person name="Jeske O."/>
            <person name="Meyerdierks A."/>
            <person name="Storesund J.E."/>
            <person name="Kallscheuer N."/>
            <person name="Luecker S."/>
            <person name="Lage O.M."/>
            <person name="Pohl T."/>
            <person name="Merkel B.J."/>
            <person name="Hornburger P."/>
            <person name="Mueller R.-W."/>
            <person name="Bruemmer F."/>
            <person name="Labrenz M."/>
            <person name="Spormann A.M."/>
            <person name="Op Den Camp H."/>
            <person name="Overmann J."/>
            <person name="Amann R."/>
            <person name="Jetten M.S.M."/>
            <person name="Mascher T."/>
            <person name="Medema M.H."/>
            <person name="Devos D.P."/>
            <person name="Kaster A.-K."/>
            <person name="Ovreas L."/>
            <person name="Rohde M."/>
            <person name="Galperin M.Y."/>
            <person name="Jogler C."/>
        </authorList>
    </citation>
    <scope>NUCLEOTIDE SEQUENCE [LARGE SCALE GENOMIC DNA]</scope>
    <source>
        <strain evidence="6 7">Poly59</strain>
    </source>
</reference>
<evidence type="ECO:0000313" key="6">
    <source>
        <dbReference type="EMBL" id="TWU58345.1"/>
    </source>
</evidence>
<dbReference type="PANTHER" id="PTHR46796:SF13">
    <property type="entry name" value="HTH-TYPE TRANSCRIPTIONAL ACTIVATOR RHAS"/>
    <property type="match status" value="1"/>
</dbReference>
<gene>
    <name evidence="6" type="primary">melR_1</name>
    <name evidence="6" type="ORF">Poly59_12560</name>
</gene>
<comment type="caution">
    <text evidence="6">The sequence shown here is derived from an EMBL/GenBank/DDBJ whole genome shotgun (WGS) entry which is preliminary data.</text>
</comment>
<dbReference type="CDD" id="cd00130">
    <property type="entry name" value="PAS"/>
    <property type="match status" value="1"/>
</dbReference>
<dbReference type="OrthoDB" id="9806208at2"/>
<accession>A0A5C6FA64</accession>
<dbReference type="InterPro" id="IPR009057">
    <property type="entry name" value="Homeodomain-like_sf"/>
</dbReference>
<feature type="compositionally biased region" description="Basic and acidic residues" evidence="4">
    <location>
        <begin position="1"/>
        <end position="11"/>
    </location>
</feature>
<dbReference type="InterPro" id="IPR050204">
    <property type="entry name" value="AraC_XylS_family_regulators"/>
</dbReference>
<dbReference type="PANTHER" id="PTHR46796">
    <property type="entry name" value="HTH-TYPE TRANSCRIPTIONAL ACTIVATOR RHAS-RELATED"/>
    <property type="match status" value="1"/>
</dbReference>
<dbReference type="AlphaFoldDB" id="A0A5C6FA64"/>
<proteinExistence type="predicted"/>
<dbReference type="PRINTS" id="PR00032">
    <property type="entry name" value="HTHARAC"/>
</dbReference>
<dbReference type="InterPro" id="IPR035965">
    <property type="entry name" value="PAS-like_dom_sf"/>
</dbReference>
<dbReference type="GO" id="GO:0043565">
    <property type="term" value="F:sequence-specific DNA binding"/>
    <property type="evidence" value="ECO:0007669"/>
    <property type="project" value="InterPro"/>
</dbReference>
<evidence type="ECO:0000256" key="1">
    <source>
        <dbReference type="ARBA" id="ARBA00023015"/>
    </source>
</evidence>
<evidence type="ECO:0000259" key="5">
    <source>
        <dbReference type="PROSITE" id="PS01124"/>
    </source>
</evidence>
<dbReference type="Gene3D" id="3.30.450.20">
    <property type="entry name" value="PAS domain"/>
    <property type="match status" value="1"/>
</dbReference>
<dbReference type="InterPro" id="IPR000014">
    <property type="entry name" value="PAS"/>
</dbReference>
<keyword evidence="2" id="KW-0238">DNA-binding</keyword>
<dbReference type="InterPro" id="IPR018062">
    <property type="entry name" value="HTH_AraC-typ_CS"/>
</dbReference>
<dbReference type="Pfam" id="PF12833">
    <property type="entry name" value="HTH_18"/>
    <property type="match status" value="1"/>
</dbReference>
<evidence type="ECO:0000313" key="7">
    <source>
        <dbReference type="Proteomes" id="UP000317977"/>
    </source>
</evidence>
<keyword evidence="1" id="KW-0805">Transcription regulation</keyword>
<name>A0A5C6FA64_9BACT</name>
<dbReference type="NCBIfam" id="TIGR00229">
    <property type="entry name" value="sensory_box"/>
    <property type="match status" value="1"/>
</dbReference>